<evidence type="ECO:0000256" key="4">
    <source>
        <dbReference type="ARBA" id="ARBA00022960"/>
    </source>
</evidence>
<dbReference type="GO" id="GO:0016740">
    <property type="term" value="F:transferase activity"/>
    <property type="evidence" value="ECO:0007669"/>
    <property type="project" value="UniProtKB-KW"/>
</dbReference>
<dbReference type="SUPFAM" id="SSF141523">
    <property type="entry name" value="L,D-transpeptidase catalytic domain-like"/>
    <property type="match status" value="1"/>
</dbReference>
<dbReference type="EMBL" id="CP000230">
    <property type="protein sequence ID" value="ABC22736.1"/>
    <property type="molecule type" value="Genomic_DNA"/>
</dbReference>
<dbReference type="HOGENOM" id="CLU_020360_3_4_5"/>
<dbReference type="GO" id="GO:0009252">
    <property type="term" value="P:peptidoglycan biosynthetic process"/>
    <property type="evidence" value="ECO:0007669"/>
    <property type="project" value="UniProtKB-UniPathway"/>
</dbReference>
<dbReference type="Proteomes" id="UP000001929">
    <property type="component" value="Chromosome"/>
</dbReference>
<dbReference type="PhylomeDB" id="Q2RT09"/>
<dbReference type="InterPro" id="IPR045380">
    <property type="entry name" value="LD_TPept_scaffold_dom"/>
</dbReference>
<dbReference type="InterPro" id="IPR002477">
    <property type="entry name" value="Peptidoglycan-bd-like"/>
</dbReference>
<organism evidence="10 11">
    <name type="scientific">Rhodospirillum rubrum (strain ATCC 11170 / ATH 1.1.1 / DSM 467 / LMG 4362 / NCIMB 8255 / S1)</name>
    <dbReference type="NCBI Taxonomy" id="269796"/>
    <lineage>
        <taxon>Bacteria</taxon>
        <taxon>Pseudomonadati</taxon>
        <taxon>Pseudomonadota</taxon>
        <taxon>Alphaproteobacteria</taxon>
        <taxon>Rhodospirillales</taxon>
        <taxon>Rhodospirillaceae</taxon>
        <taxon>Rhodospirillum</taxon>
    </lineage>
</organism>
<dbReference type="Gene3D" id="2.40.440.10">
    <property type="entry name" value="L,D-transpeptidase catalytic domain-like"/>
    <property type="match status" value="1"/>
</dbReference>
<dbReference type="PROSITE" id="PS52029">
    <property type="entry name" value="LD_TPASE"/>
    <property type="match status" value="1"/>
</dbReference>
<keyword evidence="4 7" id="KW-0133">Cell shape</keyword>
<reference evidence="10 11" key="1">
    <citation type="journal article" date="2011" name="Stand. Genomic Sci.">
        <title>Complete genome sequence of Rhodospirillum rubrum type strain (S1).</title>
        <authorList>
            <person name="Munk A.C."/>
            <person name="Copeland A."/>
            <person name="Lucas S."/>
            <person name="Lapidus A."/>
            <person name="Del Rio T.G."/>
            <person name="Barry K."/>
            <person name="Detter J.C."/>
            <person name="Hammon N."/>
            <person name="Israni S."/>
            <person name="Pitluck S."/>
            <person name="Brettin T."/>
            <person name="Bruce D."/>
            <person name="Han C."/>
            <person name="Tapia R."/>
            <person name="Gilna P."/>
            <person name="Schmutz J."/>
            <person name="Larimer F."/>
            <person name="Land M."/>
            <person name="Kyrpides N.C."/>
            <person name="Mavromatis K."/>
            <person name="Richardson P."/>
            <person name="Rohde M."/>
            <person name="Goker M."/>
            <person name="Klenk H.P."/>
            <person name="Zhang Y."/>
            <person name="Roberts G.P."/>
            <person name="Reslewic S."/>
            <person name="Schwartz D.C."/>
        </authorList>
    </citation>
    <scope>NUCLEOTIDE SEQUENCE [LARGE SCALE GENOMIC DNA]</scope>
    <source>
        <strain evidence="11">ATCC 11170 / ATH 1.1.1 / DSM 467 / LMG 4362 / NCIMB 8255 / S1</strain>
    </source>
</reference>
<feature type="transmembrane region" description="Helical" evidence="8">
    <location>
        <begin position="20"/>
        <end position="40"/>
    </location>
</feature>
<evidence type="ECO:0000256" key="5">
    <source>
        <dbReference type="ARBA" id="ARBA00022984"/>
    </source>
</evidence>
<dbReference type="PATRIC" id="fig|269796.9.peg.2019"/>
<feature type="domain" description="L,D-TPase catalytic" evidence="9">
    <location>
        <begin position="354"/>
        <end position="535"/>
    </location>
</feature>
<keyword evidence="8" id="KW-0472">Membrane</keyword>
<evidence type="ECO:0000259" key="9">
    <source>
        <dbReference type="PROSITE" id="PS52029"/>
    </source>
</evidence>
<evidence type="ECO:0000256" key="6">
    <source>
        <dbReference type="ARBA" id="ARBA00023316"/>
    </source>
</evidence>
<dbReference type="InterPro" id="IPR052905">
    <property type="entry name" value="LD-transpeptidase_YkuD-like"/>
</dbReference>
<dbReference type="InterPro" id="IPR005490">
    <property type="entry name" value="LD_TPept_cat_dom"/>
</dbReference>
<dbReference type="PANTHER" id="PTHR41533">
    <property type="entry name" value="L,D-TRANSPEPTIDASE HI_1667-RELATED"/>
    <property type="match status" value="1"/>
</dbReference>
<dbReference type="EnsemblBacteria" id="ABC22736">
    <property type="protein sequence ID" value="ABC22736"/>
    <property type="gene ID" value="Rru_A1936"/>
</dbReference>
<keyword evidence="3" id="KW-0808">Transferase</keyword>
<dbReference type="GO" id="GO:0071555">
    <property type="term" value="P:cell wall organization"/>
    <property type="evidence" value="ECO:0007669"/>
    <property type="project" value="UniProtKB-UniRule"/>
</dbReference>
<evidence type="ECO:0000256" key="1">
    <source>
        <dbReference type="ARBA" id="ARBA00004752"/>
    </source>
</evidence>
<dbReference type="eggNOG" id="COG2989">
    <property type="taxonomic scope" value="Bacteria"/>
</dbReference>
<evidence type="ECO:0000313" key="10">
    <source>
        <dbReference type="EMBL" id="ABC22736.1"/>
    </source>
</evidence>
<dbReference type="Gene3D" id="1.10.101.10">
    <property type="entry name" value="PGBD-like superfamily/PGBD"/>
    <property type="match status" value="1"/>
</dbReference>
<keyword evidence="11" id="KW-1185">Reference proteome</keyword>
<dbReference type="InterPro" id="IPR036365">
    <property type="entry name" value="PGBD-like_sf"/>
</dbReference>
<dbReference type="UniPathway" id="UPA00219"/>
<name>Q2RT09_RHORT</name>
<dbReference type="CDD" id="cd16913">
    <property type="entry name" value="YkuD_like"/>
    <property type="match status" value="1"/>
</dbReference>
<dbReference type="Pfam" id="PF01471">
    <property type="entry name" value="PG_binding_1"/>
    <property type="match status" value="1"/>
</dbReference>
<dbReference type="AlphaFoldDB" id="Q2RT09"/>
<dbReference type="KEGG" id="rru:Rru_A1936"/>
<dbReference type="InterPro" id="IPR038063">
    <property type="entry name" value="Transpep_catalytic_dom"/>
</dbReference>
<evidence type="ECO:0000256" key="7">
    <source>
        <dbReference type="PROSITE-ProRule" id="PRU01373"/>
    </source>
</evidence>
<evidence type="ECO:0000313" key="11">
    <source>
        <dbReference type="Proteomes" id="UP000001929"/>
    </source>
</evidence>
<feature type="active site" description="Proton donor/acceptor" evidence="7">
    <location>
        <position position="488"/>
    </location>
</feature>
<protein>
    <submittedName>
        <fullName evidence="10">ErfK/YbiS/YcfS/YnhG</fullName>
    </submittedName>
</protein>
<dbReference type="GO" id="GO:0004180">
    <property type="term" value="F:carboxypeptidase activity"/>
    <property type="evidence" value="ECO:0007669"/>
    <property type="project" value="UniProtKB-ARBA"/>
</dbReference>
<keyword evidence="8" id="KW-0812">Transmembrane</keyword>
<dbReference type="Pfam" id="PF20142">
    <property type="entry name" value="Scaffold"/>
    <property type="match status" value="1"/>
</dbReference>
<gene>
    <name evidence="10" type="ordered locus">Rru_A1936</name>
</gene>
<evidence type="ECO:0000256" key="2">
    <source>
        <dbReference type="ARBA" id="ARBA00005992"/>
    </source>
</evidence>
<keyword evidence="8" id="KW-1133">Transmembrane helix</keyword>
<dbReference type="SUPFAM" id="SSF47090">
    <property type="entry name" value="PGBD-like"/>
    <property type="match status" value="1"/>
</dbReference>
<evidence type="ECO:0000256" key="3">
    <source>
        <dbReference type="ARBA" id="ARBA00022679"/>
    </source>
</evidence>
<dbReference type="GO" id="GO:0008360">
    <property type="term" value="P:regulation of cell shape"/>
    <property type="evidence" value="ECO:0007669"/>
    <property type="project" value="UniProtKB-UniRule"/>
</dbReference>
<sequence length="599" mass="64425">MTIGSFPGKGVLRGATFGAVLGRGALMGVFAAALFVPAVLASTSLNPPSDPLAIGPGTPTYSPSSATLPPLAAPSAAVARPGLAVAESKNDAAARLAKTYRDHHGGKPLWMSGAAASPRGLALIAALEGASEEGIDREAYRLGEIKRLLARTTPADAQTADLLMGRAFLLFATDRLLGQSRRALPFSERLALLAREEGVIPEDLLANAGAAPDFGLFLATLAPPTPQYDLLRQGLVRYQALARDGGWPTDLADGASIKPGDRDPRLPEMRRRLAAEGLVVGSDPTFIGPPDAELLDDFLVEAVRIFQAAHGLSADGVIGRGTLVDMNTTPAQRITQIRVALERWRLLPRALGQTHLLVNVPQYQLYLNEGRTTVLSMRVAVGRQDFETPLFSDTLRYMEFNPYWNVPISIAQAEVIPKQIENSAYLAKKGFTVLPRGVEGWDDGVGHESVDWKADAARSYRLRQDPGPANPLGTVKFMFPNEYAVYLHDTNSRGVFDRSARAVSHGCVRVQEPALLANYILERFTDRIGKTAADFSGPTPKVVRLNRPLPIHLVYITAWGGEGGKVAFVRDIYAKDRAIRQALHDTAASPDADATLAAK</sequence>
<keyword evidence="6 7" id="KW-0961">Cell wall biogenesis/degradation</keyword>
<comment type="similarity">
    <text evidence="2">Belongs to the YkuD family.</text>
</comment>
<evidence type="ECO:0000256" key="8">
    <source>
        <dbReference type="SAM" id="Phobius"/>
    </source>
</evidence>
<keyword evidence="5 7" id="KW-0573">Peptidoglycan synthesis</keyword>
<proteinExistence type="inferred from homology"/>
<dbReference type="InterPro" id="IPR036366">
    <property type="entry name" value="PGBDSf"/>
</dbReference>
<feature type="active site" description="Nucleophile" evidence="7">
    <location>
        <position position="507"/>
    </location>
</feature>
<dbReference type="STRING" id="269796.Rru_A1936"/>
<comment type="pathway">
    <text evidence="1 7">Cell wall biogenesis; peptidoglycan biosynthesis.</text>
</comment>
<accession>Q2RT09</accession>
<dbReference type="PANTHER" id="PTHR41533:SF2">
    <property type="entry name" value="BLR7131 PROTEIN"/>
    <property type="match status" value="1"/>
</dbReference>
<dbReference type="Pfam" id="PF03734">
    <property type="entry name" value="YkuD"/>
    <property type="match status" value="1"/>
</dbReference>